<keyword evidence="1" id="KW-1133">Transmembrane helix</keyword>
<evidence type="ECO:0000313" key="2">
    <source>
        <dbReference type="EMBL" id="CVK16060.1"/>
    </source>
</evidence>
<evidence type="ECO:0000256" key="1">
    <source>
        <dbReference type="SAM" id="Phobius"/>
    </source>
</evidence>
<proteinExistence type="predicted"/>
<dbReference type="RefSeq" id="WP_055425275.1">
    <property type="nucleotide sequence ID" value="NZ_FCOR01000005.1"/>
</dbReference>
<sequence>MTFSKRLRLYLIGFFIGLLFILFIFGNKVFTWSYLPNDRVLAEIKTKPLKFSDQSIHSLKFRKLSPNFIKNTVLSKGNINFKKSNAQAIPCPYYVLHYEDIEVKFTKCKDTVVINSIN</sequence>
<reference evidence="2 3" key="1">
    <citation type="submission" date="2016-01" db="EMBL/GenBank/DDBJ databases">
        <authorList>
            <person name="McClelland M."/>
            <person name="Jain A."/>
            <person name="Saraogi P."/>
            <person name="Mendelson R."/>
            <person name="Westerman R."/>
            <person name="SanMiguel P."/>
            <person name="Csonka L."/>
        </authorList>
    </citation>
    <scope>NUCLEOTIDE SEQUENCE [LARGE SCALE GENOMIC DNA]</scope>
    <source>
        <strain evidence="2 3">R-53146</strain>
    </source>
</reference>
<accession>A0A0X3ANV6</accession>
<protein>
    <recommendedName>
        <fullName evidence="4">DUF4258 domain-containing protein</fullName>
    </recommendedName>
</protein>
<dbReference type="STRING" id="1586267.GCA_001418685_00899"/>
<feature type="transmembrane region" description="Helical" evidence="1">
    <location>
        <begin position="7"/>
        <end position="26"/>
    </location>
</feature>
<name>A0A0X3ANV6_9FLAO</name>
<keyword evidence="1" id="KW-0472">Membrane</keyword>
<evidence type="ECO:0008006" key="4">
    <source>
        <dbReference type="Google" id="ProtNLM"/>
    </source>
</evidence>
<keyword evidence="1" id="KW-0812">Transmembrane</keyword>
<dbReference type="AlphaFoldDB" id="A0A0X3ANV6"/>
<dbReference type="Proteomes" id="UP000182761">
    <property type="component" value="Unassembled WGS sequence"/>
</dbReference>
<evidence type="ECO:0000313" key="3">
    <source>
        <dbReference type="Proteomes" id="UP000182761"/>
    </source>
</evidence>
<keyword evidence="3" id="KW-1185">Reference proteome</keyword>
<gene>
    <name evidence="2" type="ORF">Ga0061079_10514</name>
</gene>
<dbReference type="EMBL" id="FCOR01000005">
    <property type="protein sequence ID" value="CVK16060.1"/>
    <property type="molecule type" value="Genomic_DNA"/>
</dbReference>
<organism evidence="2 3">
    <name type="scientific">Apibacter mensalis</name>
    <dbReference type="NCBI Taxonomy" id="1586267"/>
    <lineage>
        <taxon>Bacteria</taxon>
        <taxon>Pseudomonadati</taxon>
        <taxon>Bacteroidota</taxon>
        <taxon>Flavobacteriia</taxon>
        <taxon>Flavobacteriales</taxon>
        <taxon>Weeksellaceae</taxon>
        <taxon>Apibacter</taxon>
    </lineage>
</organism>
<dbReference type="OrthoDB" id="1466970at2"/>